<dbReference type="SUPFAM" id="SSF52096">
    <property type="entry name" value="ClpP/crotonase"/>
    <property type="match status" value="1"/>
</dbReference>
<evidence type="ECO:0000256" key="7">
    <source>
        <dbReference type="SAM" id="MobiDB-lite"/>
    </source>
</evidence>
<dbReference type="EMBL" id="FJUW01000029">
    <property type="protein sequence ID" value="CZT03655.1"/>
    <property type="molecule type" value="Genomic_DNA"/>
</dbReference>
<sequence>MSLSSPEFDNYKLSRTACPVLVYQSSSRISSPSTKMSSSKFATPPPPANEHILTTFPKPSILLVTINRPKDLNCMNGPMHQYLHDLFSWFDNEPSLLCGIMTGTGRAFCAGADLKEWNSSHDTTDKPQKRTMTSSGFGGLSRRTGKKPIICAVNGICFGGGCEMIINADIVIADSKAVFGLPEVKIGVVALAGALTRLVRTVGKQRAMEMALTGRTLPAEEAREWGLVNKVMKGDVLDEAMKMAESICANSPDSVIVSREGVKLGWEGVGAEEGTRLLAENWYSRIDGGENMKEGVRSFVEKRKPRWVPSKL</sequence>
<comment type="caution">
    <text evidence="8">The sequence shown here is derived from an EMBL/GenBank/DDBJ whole genome shotgun (WGS) entry which is preliminary data.</text>
</comment>
<dbReference type="AlphaFoldDB" id="A0A1E1KZH3"/>
<dbReference type="FunFam" id="3.90.226.10:FF:000074">
    <property type="entry name" value="Enoyl-CoA hydratase (AFU_orthologue AFUA_2G10650)"/>
    <property type="match status" value="1"/>
</dbReference>
<dbReference type="PANTHER" id="PTHR11941">
    <property type="entry name" value="ENOYL-COA HYDRATASE-RELATED"/>
    <property type="match status" value="1"/>
</dbReference>
<evidence type="ECO:0000256" key="5">
    <source>
        <dbReference type="ARBA" id="ARBA00023235"/>
    </source>
</evidence>
<dbReference type="InterPro" id="IPR001753">
    <property type="entry name" value="Enoyl-CoA_hydra/iso"/>
</dbReference>
<evidence type="ECO:0000256" key="6">
    <source>
        <dbReference type="ARBA" id="ARBA00023239"/>
    </source>
</evidence>
<dbReference type="Pfam" id="PF00378">
    <property type="entry name" value="ECH_1"/>
    <property type="match status" value="1"/>
</dbReference>
<evidence type="ECO:0000256" key="2">
    <source>
        <dbReference type="ARBA" id="ARBA00004924"/>
    </source>
</evidence>
<comment type="subcellular location">
    <subcellularLocation>
        <location evidence="1">Peroxisome</location>
    </subcellularLocation>
</comment>
<reference evidence="9" key="1">
    <citation type="submission" date="2016-03" db="EMBL/GenBank/DDBJ databases">
        <authorList>
            <person name="Ploux O."/>
        </authorList>
    </citation>
    <scope>NUCLEOTIDE SEQUENCE [LARGE SCALE GENOMIC DNA]</scope>
    <source>
        <strain evidence="9">UK7</strain>
    </source>
</reference>
<accession>A0A1E1KZH3</accession>
<feature type="compositionally biased region" description="Basic and acidic residues" evidence="7">
    <location>
        <begin position="119"/>
        <end position="128"/>
    </location>
</feature>
<comment type="pathway">
    <text evidence="2">Siderophore biosynthesis.</text>
</comment>
<dbReference type="CDD" id="cd06558">
    <property type="entry name" value="crotonase-like"/>
    <property type="match status" value="1"/>
</dbReference>
<keyword evidence="4" id="KW-0576">Peroxisome</keyword>
<dbReference type="GO" id="GO:0005739">
    <property type="term" value="C:mitochondrion"/>
    <property type="evidence" value="ECO:0007669"/>
    <property type="project" value="TreeGrafter"/>
</dbReference>
<dbReference type="PANTHER" id="PTHR11941:SF158">
    <property type="entry name" value="ENOYL-COA HYDRATASE (AFU_ORTHOLOGUE AFUA_2G10650)"/>
    <property type="match status" value="1"/>
</dbReference>
<dbReference type="GO" id="GO:0005777">
    <property type="term" value="C:peroxisome"/>
    <property type="evidence" value="ECO:0007669"/>
    <property type="project" value="UniProtKB-SubCell"/>
</dbReference>
<name>A0A1E1KZH3_9HELO</name>
<gene>
    <name evidence="8" type="ORF">RCO7_07638</name>
</gene>
<dbReference type="InParanoid" id="A0A1E1KZH3"/>
<keyword evidence="9" id="KW-1185">Reference proteome</keyword>
<dbReference type="GO" id="GO:0016829">
    <property type="term" value="F:lyase activity"/>
    <property type="evidence" value="ECO:0007669"/>
    <property type="project" value="UniProtKB-KW"/>
</dbReference>
<dbReference type="STRING" id="914237.A0A1E1KZH3"/>
<feature type="region of interest" description="Disordered" evidence="7">
    <location>
        <begin position="119"/>
        <end position="140"/>
    </location>
</feature>
<evidence type="ECO:0000313" key="9">
    <source>
        <dbReference type="Proteomes" id="UP000178129"/>
    </source>
</evidence>
<dbReference type="InterPro" id="IPR029045">
    <property type="entry name" value="ClpP/crotonase-like_dom_sf"/>
</dbReference>
<dbReference type="GO" id="GO:0006635">
    <property type="term" value="P:fatty acid beta-oxidation"/>
    <property type="evidence" value="ECO:0007669"/>
    <property type="project" value="TreeGrafter"/>
</dbReference>
<keyword evidence="5" id="KW-0413">Isomerase</keyword>
<protein>
    <submittedName>
        <fullName evidence="8">Related to enoyl-CoA hydratase</fullName>
    </submittedName>
</protein>
<dbReference type="Gene3D" id="3.90.226.10">
    <property type="entry name" value="2-enoyl-CoA Hydratase, Chain A, domain 1"/>
    <property type="match status" value="1"/>
</dbReference>
<evidence type="ECO:0000256" key="4">
    <source>
        <dbReference type="ARBA" id="ARBA00023140"/>
    </source>
</evidence>
<keyword evidence="6" id="KW-0456">Lyase</keyword>
<evidence type="ECO:0000256" key="3">
    <source>
        <dbReference type="ARBA" id="ARBA00005254"/>
    </source>
</evidence>
<evidence type="ECO:0000256" key="1">
    <source>
        <dbReference type="ARBA" id="ARBA00004275"/>
    </source>
</evidence>
<proteinExistence type="inferred from homology"/>
<dbReference type="GO" id="GO:0016853">
    <property type="term" value="F:isomerase activity"/>
    <property type="evidence" value="ECO:0007669"/>
    <property type="project" value="UniProtKB-KW"/>
</dbReference>
<comment type="similarity">
    <text evidence="3">Belongs to the enoyl-CoA hydratase/isomerase family.</text>
</comment>
<evidence type="ECO:0000313" key="8">
    <source>
        <dbReference type="EMBL" id="CZT03655.1"/>
    </source>
</evidence>
<organism evidence="8 9">
    <name type="scientific">Rhynchosporium graminicola</name>
    <dbReference type="NCBI Taxonomy" id="2792576"/>
    <lineage>
        <taxon>Eukaryota</taxon>
        <taxon>Fungi</taxon>
        <taxon>Dikarya</taxon>
        <taxon>Ascomycota</taxon>
        <taxon>Pezizomycotina</taxon>
        <taxon>Leotiomycetes</taxon>
        <taxon>Helotiales</taxon>
        <taxon>Ploettnerulaceae</taxon>
        <taxon>Rhynchosporium</taxon>
    </lineage>
</organism>
<dbReference type="Proteomes" id="UP000178129">
    <property type="component" value="Unassembled WGS sequence"/>
</dbReference>